<dbReference type="InParanoid" id="A0A0C3JK51"/>
<feature type="compositionally biased region" description="Basic and acidic residues" evidence="1">
    <location>
        <begin position="33"/>
        <end position="45"/>
    </location>
</feature>
<organism evidence="2 3">
    <name type="scientific">Pisolithus tinctorius Marx 270</name>
    <dbReference type="NCBI Taxonomy" id="870435"/>
    <lineage>
        <taxon>Eukaryota</taxon>
        <taxon>Fungi</taxon>
        <taxon>Dikarya</taxon>
        <taxon>Basidiomycota</taxon>
        <taxon>Agaricomycotina</taxon>
        <taxon>Agaricomycetes</taxon>
        <taxon>Agaricomycetidae</taxon>
        <taxon>Boletales</taxon>
        <taxon>Sclerodermatineae</taxon>
        <taxon>Pisolithaceae</taxon>
        <taxon>Pisolithus</taxon>
    </lineage>
</organism>
<proteinExistence type="predicted"/>
<reference evidence="2 3" key="1">
    <citation type="submission" date="2014-04" db="EMBL/GenBank/DDBJ databases">
        <authorList>
            <consortium name="DOE Joint Genome Institute"/>
            <person name="Kuo A."/>
            <person name="Kohler A."/>
            <person name="Costa M.D."/>
            <person name="Nagy L.G."/>
            <person name="Floudas D."/>
            <person name="Copeland A."/>
            <person name="Barry K.W."/>
            <person name="Cichocki N."/>
            <person name="Veneault-Fourrey C."/>
            <person name="LaButti K."/>
            <person name="Lindquist E.A."/>
            <person name="Lipzen A."/>
            <person name="Lundell T."/>
            <person name="Morin E."/>
            <person name="Murat C."/>
            <person name="Sun H."/>
            <person name="Tunlid A."/>
            <person name="Henrissat B."/>
            <person name="Grigoriev I.V."/>
            <person name="Hibbett D.S."/>
            <person name="Martin F."/>
            <person name="Nordberg H.P."/>
            <person name="Cantor M.N."/>
            <person name="Hua S.X."/>
        </authorList>
    </citation>
    <scope>NUCLEOTIDE SEQUENCE [LARGE SCALE GENOMIC DNA]</scope>
    <source>
        <strain evidence="2 3">Marx 270</strain>
    </source>
</reference>
<reference evidence="3" key="2">
    <citation type="submission" date="2015-01" db="EMBL/GenBank/DDBJ databases">
        <title>Evolutionary Origins and Diversification of the Mycorrhizal Mutualists.</title>
        <authorList>
            <consortium name="DOE Joint Genome Institute"/>
            <consortium name="Mycorrhizal Genomics Consortium"/>
            <person name="Kohler A."/>
            <person name="Kuo A."/>
            <person name="Nagy L.G."/>
            <person name="Floudas D."/>
            <person name="Copeland A."/>
            <person name="Barry K.W."/>
            <person name="Cichocki N."/>
            <person name="Veneault-Fourrey C."/>
            <person name="LaButti K."/>
            <person name="Lindquist E.A."/>
            <person name="Lipzen A."/>
            <person name="Lundell T."/>
            <person name="Morin E."/>
            <person name="Murat C."/>
            <person name="Riley R."/>
            <person name="Ohm R."/>
            <person name="Sun H."/>
            <person name="Tunlid A."/>
            <person name="Henrissat B."/>
            <person name="Grigoriev I.V."/>
            <person name="Hibbett D.S."/>
            <person name="Martin F."/>
        </authorList>
    </citation>
    <scope>NUCLEOTIDE SEQUENCE [LARGE SCALE GENOMIC DNA]</scope>
    <source>
        <strain evidence="3">Marx 270</strain>
    </source>
</reference>
<feature type="region of interest" description="Disordered" evidence="1">
    <location>
        <begin position="15"/>
        <end position="45"/>
    </location>
</feature>
<evidence type="ECO:0000313" key="3">
    <source>
        <dbReference type="Proteomes" id="UP000054217"/>
    </source>
</evidence>
<name>A0A0C3JK51_PISTI</name>
<evidence type="ECO:0000313" key="2">
    <source>
        <dbReference type="EMBL" id="KIO09523.1"/>
    </source>
</evidence>
<gene>
    <name evidence="2" type="ORF">M404DRAFT_996375</name>
</gene>
<accession>A0A0C3JK51</accession>
<dbReference type="Proteomes" id="UP000054217">
    <property type="component" value="Unassembled WGS sequence"/>
</dbReference>
<dbReference type="EMBL" id="KN831954">
    <property type="protein sequence ID" value="KIO09523.1"/>
    <property type="molecule type" value="Genomic_DNA"/>
</dbReference>
<keyword evidence="3" id="KW-1185">Reference proteome</keyword>
<sequence>MKRYDIAITQLGTPRNELLDGPTRINTTTPANRAEDTQGVRTRSEEMLTNCNSHRVLVT</sequence>
<dbReference type="HOGENOM" id="CLU_2961786_0_0_1"/>
<evidence type="ECO:0000256" key="1">
    <source>
        <dbReference type="SAM" id="MobiDB-lite"/>
    </source>
</evidence>
<protein>
    <submittedName>
        <fullName evidence="2">Uncharacterized protein</fullName>
    </submittedName>
</protein>
<dbReference type="AlphaFoldDB" id="A0A0C3JK51"/>